<name>A0A9W8AB85_9FUNG</name>
<dbReference type="Proteomes" id="UP001150569">
    <property type="component" value="Unassembled WGS sequence"/>
</dbReference>
<proteinExistence type="predicted"/>
<dbReference type="InterPro" id="IPR011990">
    <property type="entry name" value="TPR-like_helical_dom_sf"/>
</dbReference>
<dbReference type="AlphaFoldDB" id="A0A9W8AB85"/>
<dbReference type="EMBL" id="JANBPT010000204">
    <property type="protein sequence ID" value="KAJ1925859.1"/>
    <property type="molecule type" value="Genomic_DNA"/>
</dbReference>
<evidence type="ECO:0000313" key="1">
    <source>
        <dbReference type="EMBL" id="KAJ1925859.1"/>
    </source>
</evidence>
<accession>A0A9W8AB85</accession>
<evidence type="ECO:0000313" key="2">
    <source>
        <dbReference type="Proteomes" id="UP001150569"/>
    </source>
</evidence>
<dbReference type="Gene3D" id="1.25.40.10">
    <property type="entry name" value="Tetratricopeptide repeat domain"/>
    <property type="match status" value="1"/>
</dbReference>
<keyword evidence="2" id="KW-1185">Reference proteome</keyword>
<organism evidence="1 2">
    <name type="scientific">Tieghemiomyces parasiticus</name>
    <dbReference type="NCBI Taxonomy" id="78921"/>
    <lineage>
        <taxon>Eukaryota</taxon>
        <taxon>Fungi</taxon>
        <taxon>Fungi incertae sedis</taxon>
        <taxon>Zoopagomycota</taxon>
        <taxon>Kickxellomycotina</taxon>
        <taxon>Dimargaritomycetes</taxon>
        <taxon>Dimargaritales</taxon>
        <taxon>Dimargaritaceae</taxon>
        <taxon>Tieghemiomyces</taxon>
    </lineage>
</organism>
<sequence>MGRALFPGVQAPWRLSYARPVRIPYPPPIYSLLSLPYLLVTVKPPPWFSAPLRPISPVARYHTSLAALELPATHSRTAPDDLHDALATGDVARAWAAYRSSPRGVPFTTRQALLDLLTRRHLRDNARLLRIVLADLDPADRDQAAPLYTGVLTYLDRHRRRHTFLLTWNAMIRAQVEPEPAAYALLLCHLIRHCAPEQAFTLFRRLCGSILSTRAPYSPSDPDMYSDPGQAAERLAAQPVPPGTADPTMLASVLILAYRCGQVEIQPRLIGDYLAQNPPRFNDSVPRTFHARLLAAAADHASFHLRQPADRPAYLDALIGHLNTLLPRALAVPPLVRARWVAAYAYTLRPGHGFEALTRHLVELRRSRLVPSAEFWERYTTVAARQRRWRRLAQVWSVLRTLDTPLTSQVAARLIDAGRCLGDNVLVKQIMRAVADTPVPQDARHIPHPPHRPPSVRQPDFLLDRVRWHPRHSHPALHPAVTNARLRCLLVDRAWGAAAAYLERLCLIHLAAVPSAGAPPPAYNAASFGLVLTAGRDHLSPDYLDLMVDPAAYLRHRARPTRSHAADVTVGYDATGIRILDGVKGPTRPKGFALAWQPAVETPHLPLTTRLLANLVDRAARTRDVNLALRTLDLHQRLQAGISHAPLTIHRPTSPLDQLECAILPIPPAPPPWPAGLPLHLGTPATLLHLALSDRVPRLLELLAPIVGADRRLAPNAPLRHVLIRAAARRLPVPTLVTVLHTVPAGFRPNVATATALLRAVLVPLVRATGPGTPAPATAVRARAVLTHLPDLARCVQAWTGRTAPAGFGELPTLPLPPAYVHRLARSSLALLAVRLDARLTVFLIDTFRRLGRSATVSGLGRRPLTTPLGNALLHVPAASGDVASTEAAYRHLRERGLVPDVITYATLTKAYCLGHQPERAVRLWSQAWRRPTPGAAVAPDLYNARALGWVARALVALRRRHGAEVDAAVRIALTTCDPVTSPSALLADLTCHPDAPGALLQVLRRTFRALVVHLPTGSRQIYHHWLHCLAAEGDLAGCARLLAQDLPARGLDVRPATLRTIRRPLRELVIRERRWLAHAGRADPHLPAQDVDRAYQSALATGIVPAALGPAATPWILTWGRVGPQPSDLPLLPYQRRAAQLALPIPAQLARATVVIVPGFYLRQWLAWRRQTVASPRWRRGRSPLRRGGLRTAGAPTFFV</sequence>
<protein>
    <submittedName>
        <fullName evidence="1">Uncharacterized protein</fullName>
    </submittedName>
</protein>
<reference evidence="1" key="1">
    <citation type="submission" date="2022-07" db="EMBL/GenBank/DDBJ databases">
        <title>Phylogenomic reconstructions and comparative analyses of Kickxellomycotina fungi.</title>
        <authorList>
            <person name="Reynolds N.K."/>
            <person name="Stajich J.E."/>
            <person name="Barry K."/>
            <person name="Grigoriev I.V."/>
            <person name="Crous P."/>
            <person name="Smith M.E."/>
        </authorList>
    </citation>
    <scope>NUCLEOTIDE SEQUENCE</scope>
    <source>
        <strain evidence="1">RSA 861</strain>
    </source>
</reference>
<gene>
    <name evidence="1" type="ORF">IWQ60_004302</name>
</gene>
<comment type="caution">
    <text evidence="1">The sequence shown here is derived from an EMBL/GenBank/DDBJ whole genome shotgun (WGS) entry which is preliminary data.</text>
</comment>